<evidence type="ECO:0000259" key="3">
    <source>
        <dbReference type="Pfam" id="PF01648"/>
    </source>
</evidence>
<feature type="domain" description="4'-phosphopantetheinyl transferase" evidence="3">
    <location>
        <begin position="159"/>
        <end position="226"/>
    </location>
</feature>
<dbReference type="EMBL" id="JACEHE010000030">
    <property type="protein sequence ID" value="MBA2950581.1"/>
    <property type="molecule type" value="Genomic_DNA"/>
</dbReference>
<dbReference type="SUPFAM" id="SSF56214">
    <property type="entry name" value="4'-phosphopantetheinyl transferase"/>
    <property type="match status" value="2"/>
</dbReference>
<dbReference type="PANTHER" id="PTHR12215:SF10">
    <property type="entry name" value="L-AMINOADIPATE-SEMIALDEHYDE DEHYDROGENASE-PHOSPHOPANTETHEINYL TRANSFERASE"/>
    <property type="match status" value="1"/>
</dbReference>
<dbReference type="InterPro" id="IPR037143">
    <property type="entry name" value="4-PPantetheinyl_Trfase_dom_sf"/>
</dbReference>
<comment type="similarity">
    <text evidence="1">Belongs to the P-Pant transferase superfamily. Gsp/Sfp/HetI/AcpT family.</text>
</comment>
<dbReference type="GO" id="GO:0000287">
    <property type="term" value="F:magnesium ion binding"/>
    <property type="evidence" value="ECO:0007669"/>
    <property type="project" value="InterPro"/>
</dbReference>
<proteinExistence type="inferred from homology"/>
<comment type="caution">
    <text evidence="4">The sequence shown here is derived from an EMBL/GenBank/DDBJ whole genome shotgun (WGS) entry which is preliminary data.</text>
</comment>
<dbReference type="AlphaFoldDB" id="A0A7W0DST8"/>
<dbReference type="PANTHER" id="PTHR12215">
    <property type="entry name" value="PHOSPHOPANTETHEINE TRANSFERASE"/>
    <property type="match status" value="1"/>
</dbReference>
<reference evidence="4 5" key="1">
    <citation type="submission" date="2020-07" db="EMBL/GenBank/DDBJ databases">
        <title>Streptomyces isolated from Indian soil.</title>
        <authorList>
            <person name="Mandal S."/>
            <person name="Maiti P.K."/>
        </authorList>
    </citation>
    <scope>NUCLEOTIDE SEQUENCE [LARGE SCALE GENOMIC DNA]</scope>
    <source>
        <strain evidence="4 5">PSKA28</strain>
    </source>
</reference>
<sequence>MPGRAGKPAAVRRSVGCSYAASVTAGVVWRPVELRDGGWERPREALGAAAGPGLWLVRADAFQSVVNRLADSVLDSTETGRAAALRQARDRDTYRAGHVGLRLLLGAYLGVPPVDVPLERLPCPLCEEPHGRPVVRGNPVHFSLSHSGGLCLLAFASTPVGVDIEAIPDAAVAEEVGACLHPRESAELSDFRAEDRPAAFARAWARKEAYLKGLGTGLGRAMSLDYVGTARDAAATLPGWTIGDVAVDDGFAAAVAVQG</sequence>
<dbReference type="Proteomes" id="UP000545761">
    <property type="component" value="Unassembled WGS sequence"/>
</dbReference>
<dbReference type="InterPro" id="IPR008278">
    <property type="entry name" value="4-PPantetheinyl_Trfase_dom"/>
</dbReference>
<keyword evidence="2 4" id="KW-0808">Transferase</keyword>
<organism evidence="4 5">
    <name type="scientific">Streptomyces himalayensis subsp. himalayensis</name>
    <dbReference type="NCBI Taxonomy" id="2756131"/>
    <lineage>
        <taxon>Bacteria</taxon>
        <taxon>Bacillati</taxon>
        <taxon>Actinomycetota</taxon>
        <taxon>Actinomycetes</taxon>
        <taxon>Kitasatosporales</taxon>
        <taxon>Streptomycetaceae</taxon>
        <taxon>Streptomyces</taxon>
        <taxon>Streptomyces himalayensis</taxon>
    </lineage>
</organism>
<evidence type="ECO:0000313" key="5">
    <source>
        <dbReference type="Proteomes" id="UP000545761"/>
    </source>
</evidence>
<dbReference type="GO" id="GO:0005829">
    <property type="term" value="C:cytosol"/>
    <property type="evidence" value="ECO:0007669"/>
    <property type="project" value="TreeGrafter"/>
</dbReference>
<evidence type="ECO:0000256" key="1">
    <source>
        <dbReference type="ARBA" id="ARBA00010990"/>
    </source>
</evidence>
<dbReference type="InterPro" id="IPR050559">
    <property type="entry name" value="P-Pant_transferase_sf"/>
</dbReference>
<evidence type="ECO:0000256" key="2">
    <source>
        <dbReference type="ARBA" id="ARBA00022679"/>
    </source>
</evidence>
<protein>
    <submittedName>
        <fullName evidence="4">4'-phosphopantetheinyl transferase superfamily protein</fullName>
    </submittedName>
</protein>
<accession>A0A7W0DST8</accession>
<name>A0A7W0DST8_9ACTN</name>
<dbReference type="Gene3D" id="3.90.470.20">
    <property type="entry name" value="4'-phosphopantetheinyl transferase domain"/>
    <property type="match status" value="1"/>
</dbReference>
<dbReference type="Pfam" id="PF01648">
    <property type="entry name" value="ACPS"/>
    <property type="match status" value="1"/>
</dbReference>
<dbReference type="GO" id="GO:0019878">
    <property type="term" value="P:lysine biosynthetic process via aminoadipic acid"/>
    <property type="evidence" value="ECO:0007669"/>
    <property type="project" value="TreeGrafter"/>
</dbReference>
<evidence type="ECO:0000313" key="4">
    <source>
        <dbReference type="EMBL" id="MBA2950581.1"/>
    </source>
</evidence>
<dbReference type="GO" id="GO:0008897">
    <property type="term" value="F:holo-[acyl-carrier-protein] synthase activity"/>
    <property type="evidence" value="ECO:0007669"/>
    <property type="project" value="InterPro"/>
</dbReference>
<gene>
    <name evidence="4" type="ORF">H1D24_33575</name>
</gene>